<feature type="transmembrane region" description="Helical" evidence="1">
    <location>
        <begin position="46"/>
        <end position="67"/>
    </location>
</feature>
<reference evidence="2 3" key="1">
    <citation type="journal article" date="2017" name="Int. J. Syst. Evol. Microbiol.">
        <title>Pseudokineococcus basanitobsidens sp. nov., isolated from volcanic rock.</title>
        <authorList>
            <person name="Lee D.W."/>
            <person name="Park M.Y."/>
            <person name="Kim J.J."/>
            <person name="Kim B.S."/>
        </authorList>
    </citation>
    <scope>NUCLEOTIDE SEQUENCE [LARGE SCALE GENOMIC DNA]</scope>
    <source>
        <strain evidence="2 3">DSM 103726</strain>
    </source>
</reference>
<dbReference type="EMBL" id="JBBIAA010000028">
    <property type="protein sequence ID" value="MEJ5946639.1"/>
    <property type="molecule type" value="Genomic_DNA"/>
</dbReference>
<dbReference type="Proteomes" id="UP001387100">
    <property type="component" value="Unassembled WGS sequence"/>
</dbReference>
<proteinExistence type="predicted"/>
<gene>
    <name evidence="2" type="ORF">WDZ17_15175</name>
</gene>
<evidence type="ECO:0008006" key="4">
    <source>
        <dbReference type="Google" id="ProtNLM"/>
    </source>
</evidence>
<protein>
    <recommendedName>
        <fullName evidence="4">DUF2975 family protein</fullName>
    </recommendedName>
</protein>
<organism evidence="2 3">
    <name type="scientific">Pseudokineococcus basanitobsidens</name>
    <dbReference type="NCBI Taxonomy" id="1926649"/>
    <lineage>
        <taxon>Bacteria</taxon>
        <taxon>Bacillati</taxon>
        <taxon>Actinomycetota</taxon>
        <taxon>Actinomycetes</taxon>
        <taxon>Kineosporiales</taxon>
        <taxon>Kineosporiaceae</taxon>
        <taxon>Pseudokineococcus</taxon>
    </lineage>
</organism>
<keyword evidence="3" id="KW-1185">Reference proteome</keyword>
<feature type="transmembrane region" description="Helical" evidence="1">
    <location>
        <begin position="88"/>
        <end position="111"/>
    </location>
</feature>
<name>A0ABU8RNU6_9ACTN</name>
<evidence type="ECO:0000313" key="2">
    <source>
        <dbReference type="EMBL" id="MEJ5946639.1"/>
    </source>
</evidence>
<keyword evidence="1" id="KW-0472">Membrane</keyword>
<comment type="caution">
    <text evidence="2">The sequence shown here is derived from an EMBL/GenBank/DDBJ whole genome shotgun (WGS) entry which is preliminary data.</text>
</comment>
<accession>A0ABU8RNU6</accession>
<keyword evidence="1" id="KW-0812">Transmembrane</keyword>
<keyword evidence="1" id="KW-1133">Transmembrane helix</keyword>
<evidence type="ECO:0000313" key="3">
    <source>
        <dbReference type="Proteomes" id="UP001387100"/>
    </source>
</evidence>
<dbReference type="RefSeq" id="WP_339576021.1">
    <property type="nucleotide sequence ID" value="NZ_JBBIAA010000028.1"/>
</dbReference>
<feature type="transmembrane region" description="Helical" evidence="1">
    <location>
        <begin position="117"/>
        <end position="135"/>
    </location>
</feature>
<sequence>MSREHLVLARVAVVACAAGALTAQLVVPQVAAGYAARYPEVAGLERPYVVAVVVATAAVEVALVAAWQLLGRDGEPGSPRRGRRRVEVVAGSLCLTAGVLAAVCVHAGAVAHVGGPAAGAGLLACLALVVAAVGARRRGLAVVADGYRLGP</sequence>
<evidence type="ECO:0000256" key="1">
    <source>
        <dbReference type="SAM" id="Phobius"/>
    </source>
</evidence>